<sequence length="101" mass="11762">MAAVRFEFDWNPAKAKTNLRKHGVSFVEALTIFDDPLMLSQYDEHHSDSEDRWITMGMTRSSHLIVVCHTYTDLAADRISIRLISARRPTARERLQYRSIP</sequence>
<name>A0AA43ZHT3_9HYPH</name>
<evidence type="ECO:0000313" key="1">
    <source>
        <dbReference type="EMBL" id="NHT77909.1"/>
    </source>
</evidence>
<dbReference type="AlphaFoldDB" id="A0AA43ZHT3"/>
<dbReference type="InterPro" id="IPR038573">
    <property type="entry name" value="BrnT_sf"/>
</dbReference>
<dbReference type="RefSeq" id="WP_132713866.1">
    <property type="nucleotide sequence ID" value="NZ_JAANCM010000011.1"/>
</dbReference>
<dbReference type="EMBL" id="JAANCM010000011">
    <property type="protein sequence ID" value="NHT77909.1"/>
    <property type="molecule type" value="Genomic_DNA"/>
</dbReference>
<reference evidence="1" key="1">
    <citation type="submission" date="2020-03" db="EMBL/GenBank/DDBJ databases">
        <title>Ferranicluibacter endophyticum gen. nov., sp. nov., a new genus isolated from Rubus ulmifolius Schott. stem.</title>
        <authorList>
            <person name="Roca-Couso R."/>
            <person name="Flores-Felix J.D."/>
            <person name="Igual J.M."/>
            <person name="Rivas R."/>
        </authorList>
    </citation>
    <scope>NUCLEOTIDE SEQUENCE</scope>
    <source>
        <strain evidence="1">CRRU44</strain>
    </source>
</reference>
<protein>
    <submittedName>
        <fullName evidence="1">BrnT family toxin</fullName>
    </submittedName>
</protein>
<proteinExistence type="predicted"/>
<dbReference type="Proteomes" id="UP001155840">
    <property type="component" value="Unassembled WGS sequence"/>
</dbReference>
<organism evidence="1 2">
    <name type="scientific">Ferranicluibacter rubi</name>
    <dbReference type="NCBI Taxonomy" id="2715133"/>
    <lineage>
        <taxon>Bacteria</taxon>
        <taxon>Pseudomonadati</taxon>
        <taxon>Pseudomonadota</taxon>
        <taxon>Alphaproteobacteria</taxon>
        <taxon>Hyphomicrobiales</taxon>
        <taxon>Rhizobiaceae</taxon>
        <taxon>Ferranicluibacter</taxon>
    </lineage>
</organism>
<comment type="caution">
    <text evidence="1">The sequence shown here is derived from an EMBL/GenBank/DDBJ whole genome shotgun (WGS) entry which is preliminary data.</text>
</comment>
<dbReference type="Pfam" id="PF04365">
    <property type="entry name" value="BrnT_toxin"/>
    <property type="match status" value="1"/>
</dbReference>
<dbReference type="Gene3D" id="3.10.450.530">
    <property type="entry name" value="Ribonuclease toxin, BrnT, of type II toxin-antitoxin system"/>
    <property type="match status" value="1"/>
</dbReference>
<gene>
    <name evidence="1" type="ORF">G8E10_19590</name>
</gene>
<keyword evidence="2" id="KW-1185">Reference proteome</keyword>
<dbReference type="InterPro" id="IPR007460">
    <property type="entry name" value="BrnT_toxin"/>
</dbReference>
<accession>A0AA43ZHT3</accession>
<evidence type="ECO:0000313" key="2">
    <source>
        <dbReference type="Proteomes" id="UP001155840"/>
    </source>
</evidence>